<protein>
    <recommendedName>
        <fullName evidence="3">Ribbon-helix-helix protein, copG family</fullName>
    </recommendedName>
</protein>
<gene>
    <name evidence="1" type="ORF">SAMN05421686_101200</name>
</gene>
<accession>A0A1N7IZQ3</accession>
<dbReference type="EMBL" id="FTOH01000001">
    <property type="protein sequence ID" value="SIS42598.1"/>
    <property type="molecule type" value="Genomic_DNA"/>
</dbReference>
<organism evidence="1 2">
    <name type="scientific">Thalassolituus maritimus</name>
    <dbReference type="NCBI Taxonomy" id="484498"/>
    <lineage>
        <taxon>Bacteria</taxon>
        <taxon>Pseudomonadati</taxon>
        <taxon>Pseudomonadota</taxon>
        <taxon>Gammaproteobacteria</taxon>
        <taxon>Oceanospirillales</taxon>
        <taxon>Oceanospirillaceae</taxon>
        <taxon>Thalassolituus</taxon>
    </lineage>
</organism>
<proteinExistence type="predicted"/>
<sequence>MLNKSQSISVRLSPEDYAYLMRIEQNGAVTQSEKVRELIRMAREQVGTESFTRAYLSSSEVAAPILAECKSDPESRSDVCEALLAGVAETAACVQATMGDDAFLRNLEQRLLPVAEQLVKQLLPALISEHANRIEDVDVDRKQRLLHLIETLTE</sequence>
<evidence type="ECO:0008006" key="3">
    <source>
        <dbReference type="Google" id="ProtNLM"/>
    </source>
</evidence>
<dbReference type="STRING" id="484498.SAMN05421686_101200"/>
<reference evidence="2" key="1">
    <citation type="submission" date="2017-01" db="EMBL/GenBank/DDBJ databases">
        <authorList>
            <person name="Varghese N."/>
            <person name="Submissions S."/>
        </authorList>
    </citation>
    <scope>NUCLEOTIDE SEQUENCE [LARGE SCALE GENOMIC DNA]</scope>
    <source>
        <strain evidence="2">DSM 24913</strain>
    </source>
</reference>
<evidence type="ECO:0000313" key="1">
    <source>
        <dbReference type="EMBL" id="SIS42598.1"/>
    </source>
</evidence>
<dbReference type="AlphaFoldDB" id="A0A1N7IZQ3"/>
<name>A0A1N7IZQ3_9GAMM</name>
<evidence type="ECO:0000313" key="2">
    <source>
        <dbReference type="Proteomes" id="UP000185639"/>
    </source>
</evidence>
<dbReference type="RefSeq" id="WP_076513524.1">
    <property type="nucleotide sequence ID" value="NZ_FTOH01000001.1"/>
</dbReference>
<dbReference type="Proteomes" id="UP000185639">
    <property type="component" value="Unassembled WGS sequence"/>
</dbReference>
<keyword evidence="2" id="KW-1185">Reference proteome</keyword>